<organism evidence="9 10">
    <name type="scientific">Hyaloscypha hepaticicola</name>
    <dbReference type="NCBI Taxonomy" id="2082293"/>
    <lineage>
        <taxon>Eukaryota</taxon>
        <taxon>Fungi</taxon>
        <taxon>Dikarya</taxon>
        <taxon>Ascomycota</taxon>
        <taxon>Pezizomycotina</taxon>
        <taxon>Leotiomycetes</taxon>
        <taxon>Helotiales</taxon>
        <taxon>Hyaloscyphaceae</taxon>
        <taxon>Hyaloscypha</taxon>
    </lineage>
</organism>
<evidence type="ECO:0000313" key="10">
    <source>
        <dbReference type="Proteomes" id="UP000235672"/>
    </source>
</evidence>
<dbReference type="InterPro" id="IPR007219">
    <property type="entry name" value="XnlR_reg_dom"/>
</dbReference>
<dbReference type="PROSITE" id="PS00028">
    <property type="entry name" value="ZINC_FINGER_C2H2_1"/>
    <property type="match status" value="1"/>
</dbReference>
<dbReference type="SMART" id="SM00355">
    <property type="entry name" value="ZnF_C2H2"/>
    <property type="match status" value="1"/>
</dbReference>
<dbReference type="GO" id="GO:0006351">
    <property type="term" value="P:DNA-templated transcription"/>
    <property type="evidence" value="ECO:0007669"/>
    <property type="project" value="InterPro"/>
</dbReference>
<evidence type="ECO:0000313" key="9">
    <source>
        <dbReference type="EMBL" id="PMD18864.1"/>
    </source>
</evidence>
<evidence type="ECO:0000259" key="8">
    <source>
        <dbReference type="PROSITE" id="PS50157"/>
    </source>
</evidence>
<reference evidence="9 10" key="1">
    <citation type="submission" date="2016-05" db="EMBL/GenBank/DDBJ databases">
        <title>A degradative enzymes factory behind the ericoid mycorrhizal symbiosis.</title>
        <authorList>
            <consortium name="DOE Joint Genome Institute"/>
            <person name="Martino E."/>
            <person name="Morin E."/>
            <person name="Grelet G."/>
            <person name="Kuo A."/>
            <person name="Kohler A."/>
            <person name="Daghino S."/>
            <person name="Barry K."/>
            <person name="Choi C."/>
            <person name="Cichocki N."/>
            <person name="Clum A."/>
            <person name="Copeland A."/>
            <person name="Hainaut M."/>
            <person name="Haridas S."/>
            <person name="Labutti K."/>
            <person name="Lindquist E."/>
            <person name="Lipzen A."/>
            <person name="Khouja H.-R."/>
            <person name="Murat C."/>
            <person name="Ohm R."/>
            <person name="Olson A."/>
            <person name="Spatafora J."/>
            <person name="Veneault-Fourrey C."/>
            <person name="Henrissat B."/>
            <person name="Grigoriev I."/>
            <person name="Martin F."/>
            <person name="Perotto S."/>
        </authorList>
    </citation>
    <scope>NUCLEOTIDE SEQUENCE [LARGE SCALE GENOMIC DNA]</scope>
    <source>
        <strain evidence="9 10">UAMH 7357</strain>
    </source>
</reference>
<dbReference type="GO" id="GO:0000978">
    <property type="term" value="F:RNA polymerase II cis-regulatory region sequence-specific DNA binding"/>
    <property type="evidence" value="ECO:0007669"/>
    <property type="project" value="InterPro"/>
</dbReference>
<protein>
    <recommendedName>
        <fullName evidence="8">C2H2-type domain-containing protein</fullName>
    </recommendedName>
</protein>
<keyword evidence="10" id="KW-1185">Reference proteome</keyword>
<comment type="subcellular location">
    <subcellularLocation>
        <location evidence="1">Nucleus</location>
    </subcellularLocation>
</comment>
<name>A0A2J6PY33_9HELO</name>
<dbReference type="GO" id="GO:0008270">
    <property type="term" value="F:zinc ion binding"/>
    <property type="evidence" value="ECO:0007669"/>
    <property type="project" value="UniProtKB-KW"/>
</dbReference>
<dbReference type="PANTHER" id="PTHR40626">
    <property type="entry name" value="MIP31509P"/>
    <property type="match status" value="1"/>
</dbReference>
<evidence type="ECO:0000256" key="7">
    <source>
        <dbReference type="PROSITE-ProRule" id="PRU00042"/>
    </source>
</evidence>
<evidence type="ECO:0000256" key="5">
    <source>
        <dbReference type="ARBA" id="ARBA00022833"/>
    </source>
</evidence>
<dbReference type="OrthoDB" id="3945418at2759"/>
<keyword evidence="2" id="KW-0479">Metal-binding</keyword>
<dbReference type="Pfam" id="PF04082">
    <property type="entry name" value="Fungal_trans"/>
    <property type="match status" value="1"/>
</dbReference>
<keyword evidence="3" id="KW-0677">Repeat</keyword>
<gene>
    <name evidence="9" type="ORF">NA56DRAFT_576368</name>
</gene>
<evidence type="ECO:0000256" key="6">
    <source>
        <dbReference type="ARBA" id="ARBA00023242"/>
    </source>
</evidence>
<evidence type="ECO:0000256" key="3">
    <source>
        <dbReference type="ARBA" id="ARBA00022737"/>
    </source>
</evidence>
<proteinExistence type="predicted"/>
<evidence type="ECO:0000256" key="2">
    <source>
        <dbReference type="ARBA" id="ARBA00022723"/>
    </source>
</evidence>
<evidence type="ECO:0000256" key="4">
    <source>
        <dbReference type="ARBA" id="ARBA00022771"/>
    </source>
</evidence>
<sequence>MSSASPRLADRRASSRGTTNFTCGTCQRIFTKAEHLTVCYSKSKPYSCSQCSKEFGRQDVLSRHQKLHAKAVTPVTENGSLSSSMEGHHFSPRVEMGNFNPPQPPGMPVIPGDAFVNNQQQFQSIGNTSLPVWSEADDMLELLTSDFSTPWPLTLPMTQFGPSLFDGVNGSVLPSSANNGQNSDGQGHQAMQQMSRLISVLSSNLTAEIQNTGITSPFLDTCMHVFFDKFAPSFPVLHRATFTVKESSHPLILNIVALGSLFIGAKDAVAKGEALWRLAHIAVATNWKHLMVTKGLRDSCEGVQLLLTAVLGQTYALMSKNESLRMTSQIFHGLGFYWARQCGMFNLGLPSYNVPSLDASEEQKLECWKVWAAQEVQNRAVLGHYILDGHISQFSGYAACARHVTNPLQMAASDAAFDATTADDWIHQMRKAEPSRRSFREVFVALFSSKYLHMDDYSSLSNFTLRVLLEGLQSLAADIQEAGGQPCIGTPSRTEIAHALIRIYQKHLQGDQSSCVDRMEMLIRWHSICLNLAAPSTALCRRMCVAYDIQQELHGTSREAIAGFDLVAWSQSSDALRAVLHALAIQRIVEQMPLGRSHAIHLPSAIFAVSTIYCARCIGGFPTISTPRNISWETVWELDVSEMTQSNTFITPDRNMRAFLNGEYSRSTPNATTTNLVYELNSLQIILNSISSRWGVSHEMDGVLQRWISIANERHSSAG</sequence>
<dbReference type="Pfam" id="PF00096">
    <property type="entry name" value="zf-C2H2"/>
    <property type="match status" value="1"/>
</dbReference>
<dbReference type="FunFam" id="3.30.160.60:FF:000671">
    <property type="entry name" value="Zinc finger protein 26"/>
    <property type="match status" value="1"/>
</dbReference>
<keyword evidence="6" id="KW-0539">Nucleus</keyword>
<dbReference type="InterPro" id="IPR013087">
    <property type="entry name" value="Znf_C2H2_type"/>
</dbReference>
<keyword evidence="4 7" id="KW-0863">Zinc-finger</keyword>
<dbReference type="EMBL" id="KZ613492">
    <property type="protein sequence ID" value="PMD18864.1"/>
    <property type="molecule type" value="Genomic_DNA"/>
</dbReference>
<accession>A0A2J6PY33</accession>
<dbReference type="InterPro" id="IPR051059">
    <property type="entry name" value="VerF-like"/>
</dbReference>
<dbReference type="GO" id="GO:0000785">
    <property type="term" value="C:chromatin"/>
    <property type="evidence" value="ECO:0007669"/>
    <property type="project" value="TreeGrafter"/>
</dbReference>
<dbReference type="SUPFAM" id="SSF57667">
    <property type="entry name" value="beta-beta-alpha zinc fingers"/>
    <property type="match status" value="1"/>
</dbReference>
<dbReference type="PANTHER" id="PTHR40626:SF14">
    <property type="entry name" value="C2H2 TYPE ZINC FINGER DOMAIN PROTEIN (AFU_ORTHOLOGUE AFUA_1G02360)"/>
    <property type="match status" value="1"/>
</dbReference>
<dbReference type="GO" id="GO:0005634">
    <property type="term" value="C:nucleus"/>
    <property type="evidence" value="ECO:0007669"/>
    <property type="project" value="UniProtKB-SubCell"/>
</dbReference>
<evidence type="ECO:0000256" key="1">
    <source>
        <dbReference type="ARBA" id="ARBA00004123"/>
    </source>
</evidence>
<dbReference type="Gene3D" id="3.30.160.60">
    <property type="entry name" value="Classic Zinc Finger"/>
    <property type="match status" value="1"/>
</dbReference>
<feature type="domain" description="C2H2-type" evidence="8">
    <location>
        <begin position="46"/>
        <end position="73"/>
    </location>
</feature>
<dbReference type="CDD" id="cd12148">
    <property type="entry name" value="fungal_TF_MHR"/>
    <property type="match status" value="1"/>
</dbReference>
<dbReference type="PROSITE" id="PS50157">
    <property type="entry name" value="ZINC_FINGER_C2H2_2"/>
    <property type="match status" value="1"/>
</dbReference>
<keyword evidence="5" id="KW-0862">Zinc</keyword>
<dbReference type="STRING" id="1745343.A0A2J6PY33"/>
<dbReference type="GO" id="GO:0000981">
    <property type="term" value="F:DNA-binding transcription factor activity, RNA polymerase II-specific"/>
    <property type="evidence" value="ECO:0007669"/>
    <property type="project" value="InterPro"/>
</dbReference>
<dbReference type="AlphaFoldDB" id="A0A2J6PY33"/>
<dbReference type="InterPro" id="IPR036236">
    <property type="entry name" value="Znf_C2H2_sf"/>
</dbReference>
<dbReference type="Proteomes" id="UP000235672">
    <property type="component" value="Unassembled WGS sequence"/>
</dbReference>